<dbReference type="EMBL" id="AGNK02002018">
    <property type="status" value="NOT_ANNOTATED_CDS"/>
    <property type="molecule type" value="Genomic_DNA"/>
</dbReference>
<proteinExistence type="inferred from homology"/>
<dbReference type="InterPro" id="IPR045005">
    <property type="entry name" value="BPM1-6"/>
</dbReference>
<dbReference type="SUPFAM" id="SSF54695">
    <property type="entry name" value="POZ domain"/>
    <property type="match status" value="1"/>
</dbReference>
<sequence length="381" mass="41814">MATTTALLSASVRRLAASSFTAARRLSSLTASSIIPREVTGSHKKIIKGWAWTSKTFEAAGYRWRIWYGPYGHVDSTGSQHISLHLQVVHGASKTHVDPVEFKFSLLDQSENPKFTRATTELCCFNDGAKGRNGFEDFIKWQDLEESGCLKDDRFSVRCDITAMRNFSKNEGAAAPAPAHVVVPPSDLHEHLTDILWNKKQGTDVTIDVGGEATVDAHGWLLAARSPVFQAELLASKKEKPAGGGACHRRIEIQGVEPEVFKAVLHYMYTDALPPETTTEEQQAAMAPALLAAAHRFKLDRLRLMCEETLCKRIDVTTLADTLAVAERHGCRGLSPACLEFISCPGNLKAVVATEGLEELRAKWGPALLTELFVMNQLMAT</sequence>
<dbReference type="PANTHER" id="PTHR26379:SF355">
    <property type="entry name" value="BTB DOMAIN-CONTAINING PROTEIN"/>
    <property type="match status" value="1"/>
</dbReference>
<evidence type="ECO:0000313" key="7">
    <source>
        <dbReference type="Proteomes" id="UP000004995"/>
    </source>
</evidence>
<evidence type="ECO:0000259" key="4">
    <source>
        <dbReference type="PROSITE" id="PS50144"/>
    </source>
</evidence>
<dbReference type="Gene3D" id="6.10.250.3030">
    <property type="match status" value="1"/>
</dbReference>
<dbReference type="OMA" id="WSATSKA"/>
<evidence type="ECO:0000256" key="2">
    <source>
        <dbReference type="ARBA" id="ARBA00010846"/>
    </source>
</evidence>
<reference evidence="5 7" key="1">
    <citation type="journal article" date="2012" name="Nat. Biotechnol.">
        <title>Reference genome sequence of the model plant Setaria.</title>
        <authorList>
            <person name="Bennetzen J.L."/>
            <person name="Schmutz J."/>
            <person name="Wang H."/>
            <person name="Percifield R."/>
            <person name="Hawkins J."/>
            <person name="Pontaroli A.C."/>
            <person name="Estep M."/>
            <person name="Feng L."/>
            <person name="Vaughn J.N."/>
            <person name="Grimwood J."/>
            <person name="Jenkins J."/>
            <person name="Barry K."/>
            <person name="Lindquist E."/>
            <person name="Hellsten U."/>
            <person name="Deshpande S."/>
            <person name="Wang X."/>
            <person name="Wu X."/>
            <person name="Mitros T."/>
            <person name="Triplett J."/>
            <person name="Yang X."/>
            <person name="Ye C.Y."/>
            <person name="Mauro-Herrera M."/>
            <person name="Wang L."/>
            <person name="Li P."/>
            <person name="Sharma M."/>
            <person name="Sharma R."/>
            <person name="Ronald P.C."/>
            <person name="Panaud O."/>
            <person name="Kellogg E.A."/>
            <person name="Brutnell T.P."/>
            <person name="Doust A.N."/>
            <person name="Tuskan G.A."/>
            <person name="Rokhsar D."/>
            <person name="Devos K.M."/>
        </authorList>
    </citation>
    <scope>NUCLEOTIDE SEQUENCE [LARGE SCALE GENOMIC DNA]</scope>
    <source>
        <strain evidence="7">cv. Yugu1</strain>
        <strain evidence="5">Yugu1</strain>
    </source>
</reference>
<dbReference type="Proteomes" id="UP000004995">
    <property type="component" value="Unassembled WGS sequence"/>
</dbReference>
<dbReference type="OrthoDB" id="655830at2759"/>
<dbReference type="Gene3D" id="3.30.710.10">
    <property type="entry name" value="Potassium Channel Kv1.1, Chain A"/>
    <property type="match status" value="1"/>
</dbReference>
<dbReference type="Gene3D" id="2.60.210.10">
    <property type="entry name" value="Apoptosis, Tumor Necrosis Factor Receptor Associated Protein 2, Chain A"/>
    <property type="match status" value="1"/>
</dbReference>
<organism evidence="5">
    <name type="scientific">Setaria italica</name>
    <name type="common">Foxtail millet</name>
    <name type="synonym">Panicum italicum</name>
    <dbReference type="NCBI Taxonomy" id="4555"/>
    <lineage>
        <taxon>Eukaryota</taxon>
        <taxon>Viridiplantae</taxon>
        <taxon>Streptophyta</taxon>
        <taxon>Embryophyta</taxon>
        <taxon>Tracheophyta</taxon>
        <taxon>Spermatophyta</taxon>
        <taxon>Magnoliopsida</taxon>
        <taxon>Liliopsida</taxon>
        <taxon>Poales</taxon>
        <taxon>Poaceae</taxon>
        <taxon>PACMAD clade</taxon>
        <taxon>Panicoideae</taxon>
        <taxon>Panicodae</taxon>
        <taxon>Paniceae</taxon>
        <taxon>Cenchrinae</taxon>
        <taxon>Setaria</taxon>
    </lineage>
</organism>
<evidence type="ECO:0000259" key="3">
    <source>
        <dbReference type="PROSITE" id="PS50097"/>
    </source>
</evidence>
<dbReference type="AlphaFoldDB" id="K3ZD34"/>
<dbReference type="GO" id="GO:0016567">
    <property type="term" value="P:protein ubiquitination"/>
    <property type="evidence" value="ECO:0007669"/>
    <property type="project" value="InterPro"/>
</dbReference>
<feature type="domain" description="BTB" evidence="3">
    <location>
        <begin position="203"/>
        <end position="277"/>
    </location>
</feature>
<dbReference type="Pfam" id="PF00651">
    <property type="entry name" value="BTB"/>
    <property type="match status" value="1"/>
</dbReference>
<dbReference type="SMART" id="SM00225">
    <property type="entry name" value="BTB"/>
    <property type="match status" value="1"/>
</dbReference>
<evidence type="ECO:0000256" key="1">
    <source>
        <dbReference type="ARBA" id="ARBA00004906"/>
    </source>
</evidence>
<name>K3ZD34_SETIT</name>
<keyword evidence="7" id="KW-1185">Reference proteome</keyword>
<dbReference type="InterPro" id="IPR056423">
    <property type="entry name" value="BACK_BPM_SPOP"/>
</dbReference>
<dbReference type="InterPro" id="IPR000210">
    <property type="entry name" value="BTB/POZ_dom"/>
</dbReference>
<dbReference type="HOGENOM" id="CLU_004253_2_0_1"/>
<dbReference type="CDD" id="cd00121">
    <property type="entry name" value="MATH"/>
    <property type="match status" value="1"/>
</dbReference>
<dbReference type="SUPFAM" id="SSF49599">
    <property type="entry name" value="TRAF domain-like"/>
    <property type="match status" value="1"/>
</dbReference>
<protein>
    <recommendedName>
        <fullName evidence="8">BTB domain-containing protein</fullName>
    </recommendedName>
</protein>
<reference evidence="6" key="3">
    <citation type="submission" date="2018-08" db="UniProtKB">
        <authorList>
            <consortium name="EnsemblPlants"/>
        </authorList>
    </citation>
    <scope>IDENTIFICATION</scope>
    <source>
        <strain evidence="6">Yugu1</strain>
    </source>
</reference>
<dbReference type="Gramene" id="KQL16613">
    <property type="protein sequence ID" value="KQL16613"/>
    <property type="gene ID" value="SETIT_024466mg"/>
</dbReference>
<dbReference type="eggNOG" id="KOG1987">
    <property type="taxonomic scope" value="Eukaryota"/>
</dbReference>
<dbReference type="InterPro" id="IPR002083">
    <property type="entry name" value="MATH/TRAF_dom"/>
</dbReference>
<dbReference type="Pfam" id="PF22486">
    <property type="entry name" value="MATH_2"/>
    <property type="match status" value="1"/>
</dbReference>
<dbReference type="EMBL" id="CM003530">
    <property type="protein sequence ID" value="RCV18845.1"/>
    <property type="molecule type" value="Genomic_DNA"/>
</dbReference>
<comment type="similarity">
    <text evidence="2">Belongs to the Tdpoz family.</text>
</comment>
<evidence type="ECO:0000313" key="5">
    <source>
        <dbReference type="EMBL" id="RCV18845.1"/>
    </source>
</evidence>
<dbReference type="PROSITE" id="PS50144">
    <property type="entry name" value="MATH"/>
    <property type="match status" value="1"/>
</dbReference>
<dbReference type="Pfam" id="PF24570">
    <property type="entry name" value="BACK_BPM_SPOP"/>
    <property type="match status" value="1"/>
</dbReference>
<evidence type="ECO:0008006" key="8">
    <source>
        <dbReference type="Google" id="ProtNLM"/>
    </source>
</evidence>
<accession>K3ZD34</accession>
<feature type="domain" description="MATH" evidence="4">
    <location>
        <begin position="32"/>
        <end position="161"/>
    </location>
</feature>
<comment type="pathway">
    <text evidence="1">Protein modification; protein ubiquitination.</text>
</comment>
<dbReference type="PROSITE" id="PS50097">
    <property type="entry name" value="BTB"/>
    <property type="match status" value="1"/>
</dbReference>
<dbReference type="InterPro" id="IPR011333">
    <property type="entry name" value="SKP1/BTB/POZ_sf"/>
</dbReference>
<dbReference type="EnsemblPlants" id="KQL16613">
    <property type="protein sequence ID" value="KQL16613"/>
    <property type="gene ID" value="SETIT_024466mg"/>
</dbReference>
<dbReference type="PANTHER" id="PTHR26379">
    <property type="entry name" value="BTB/POZ AND MATH DOMAIN-CONTAINING PROTEIN 1"/>
    <property type="match status" value="1"/>
</dbReference>
<evidence type="ECO:0000313" key="6">
    <source>
        <dbReference type="EnsemblPlants" id="KQL16613"/>
    </source>
</evidence>
<reference evidence="5" key="2">
    <citation type="submission" date="2015-07" db="EMBL/GenBank/DDBJ databases">
        <authorList>
            <person name="Noorani M."/>
        </authorList>
    </citation>
    <scope>NUCLEOTIDE SEQUENCE</scope>
    <source>
        <strain evidence="5">Yugu1</strain>
    </source>
</reference>
<dbReference type="InterPro" id="IPR008974">
    <property type="entry name" value="TRAF-like"/>
</dbReference>
<gene>
    <name evidence="5" type="ORF">SETIT_3G336000v2</name>
</gene>